<dbReference type="AlphaFoldDB" id="A0A6N8FRL4"/>
<accession>A0A6N8FRL4</accession>
<proteinExistence type="predicted"/>
<dbReference type="EMBL" id="NAPY01000006">
    <property type="protein sequence ID" value="MUL35798.1"/>
    <property type="molecule type" value="Genomic_DNA"/>
</dbReference>
<name>A0A6N8FRL4_9CHRO</name>
<evidence type="ECO:0000313" key="3">
    <source>
        <dbReference type="Proteomes" id="UP000441797"/>
    </source>
</evidence>
<sequence>MDEYQDSSRKRFQRIVTWISIVAFFGSTLYGAISTINHALTQPSPNAAVLPESQLQAQAQGYEVVLQREPENQAALEGLVLTQLKMNSANAAIAPLEKLVKLYPERQDYKSVLEQVKQQSD</sequence>
<organism evidence="2 3">
    <name type="scientific">Gloeocapsopsis dulcis AAB1 = 1H9</name>
    <dbReference type="NCBI Taxonomy" id="1433147"/>
    <lineage>
        <taxon>Bacteria</taxon>
        <taxon>Bacillati</taxon>
        <taxon>Cyanobacteriota</taxon>
        <taxon>Cyanophyceae</taxon>
        <taxon>Oscillatoriophycideae</taxon>
        <taxon>Chroococcales</taxon>
        <taxon>Chroococcaceae</taxon>
        <taxon>Gloeocapsopsis</taxon>
        <taxon>Gloeocapsopsis dulcis</taxon>
    </lineage>
</organism>
<comment type="caution">
    <text evidence="2">The sequence shown here is derived from an EMBL/GenBank/DDBJ whole genome shotgun (WGS) entry which is preliminary data.</text>
</comment>
<dbReference type="Proteomes" id="UP000441797">
    <property type="component" value="Unassembled WGS sequence"/>
</dbReference>
<evidence type="ECO:0000313" key="2">
    <source>
        <dbReference type="EMBL" id="MUL35798.1"/>
    </source>
</evidence>
<dbReference type="Gene3D" id="1.25.40.10">
    <property type="entry name" value="Tetratricopeptide repeat domain"/>
    <property type="match status" value="1"/>
</dbReference>
<dbReference type="RefSeq" id="WP_105221905.1">
    <property type="nucleotide sequence ID" value="NZ_CAWNSU010000122.1"/>
</dbReference>
<keyword evidence="3" id="KW-1185">Reference proteome</keyword>
<evidence type="ECO:0008006" key="4">
    <source>
        <dbReference type="Google" id="ProtNLM"/>
    </source>
</evidence>
<feature type="transmembrane region" description="Helical" evidence="1">
    <location>
        <begin position="12"/>
        <end position="33"/>
    </location>
</feature>
<keyword evidence="1" id="KW-0472">Membrane</keyword>
<keyword evidence="1" id="KW-0812">Transmembrane</keyword>
<evidence type="ECO:0000256" key="1">
    <source>
        <dbReference type="SAM" id="Phobius"/>
    </source>
</evidence>
<reference evidence="2 3" key="1">
    <citation type="journal article" date="2019" name="Front. Microbiol.">
        <title>Genomic Features for Desiccation Tolerance and Sugar Biosynthesis in the Extremophile Gloeocapsopsis sp. UTEX B3054.</title>
        <authorList>
            <person name="Urrejola C."/>
            <person name="Alcorta J."/>
            <person name="Salas L."/>
            <person name="Vasquez M."/>
            <person name="Polz M.F."/>
            <person name="Vicuna R."/>
            <person name="Diez B."/>
        </authorList>
    </citation>
    <scope>NUCLEOTIDE SEQUENCE [LARGE SCALE GENOMIC DNA]</scope>
    <source>
        <strain evidence="2 3">1H9</strain>
    </source>
</reference>
<keyword evidence="1" id="KW-1133">Transmembrane helix</keyword>
<protein>
    <recommendedName>
        <fullName evidence="4">Tetratricopeptide repeat-like domain-containing protein</fullName>
    </recommendedName>
</protein>
<dbReference type="OrthoDB" id="581415at2"/>
<dbReference type="InterPro" id="IPR011990">
    <property type="entry name" value="TPR-like_helical_dom_sf"/>
</dbReference>
<gene>
    <name evidence="2" type="ORF">BWI75_05390</name>
</gene>